<feature type="signal peptide" evidence="1">
    <location>
        <begin position="1"/>
        <end position="17"/>
    </location>
</feature>
<evidence type="ECO:0000256" key="1">
    <source>
        <dbReference type="SAM" id="SignalP"/>
    </source>
</evidence>
<evidence type="ECO:0008006" key="3">
    <source>
        <dbReference type="Google" id="ProtNLM"/>
    </source>
</evidence>
<proteinExistence type="predicted"/>
<accession>A0A7S1B997</accession>
<name>A0A7S1B997_9STRA</name>
<keyword evidence="1" id="KW-0732">Signal</keyword>
<reference evidence="2" key="1">
    <citation type="submission" date="2021-01" db="EMBL/GenBank/DDBJ databases">
        <authorList>
            <person name="Corre E."/>
            <person name="Pelletier E."/>
            <person name="Niang G."/>
            <person name="Scheremetjew M."/>
            <person name="Finn R."/>
            <person name="Kale V."/>
            <person name="Holt S."/>
            <person name="Cochrane G."/>
            <person name="Meng A."/>
            <person name="Brown T."/>
            <person name="Cohen L."/>
        </authorList>
    </citation>
    <scope>NUCLEOTIDE SEQUENCE</scope>
    <source>
        <strain evidence="2">308</strain>
    </source>
</reference>
<feature type="chain" id="PRO_5030984037" description="PH domain-containing protein" evidence="1">
    <location>
        <begin position="18"/>
        <end position="114"/>
    </location>
</feature>
<protein>
    <recommendedName>
        <fullName evidence="3">PH domain-containing protein</fullName>
    </recommendedName>
</protein>
<organism evidence="2">
    <name type="scientific">Corethron hystrix</name>
    <dbReference type="NCBI Taxonomy" id="216773"/>
    <lineage>
        <taxon>Eukaryota</taxon>
        <taxon>Sar</taxon>
        <taxon>Stramenopiles</taxon>
        <taxon>Ochrophyta</taxon>
        <taxon>Bacillariophyta</taxon>
        <taxon>Coscinodiscophyceae</taxon>
        <taxon>Corethrophycidae</taxon>
        <taxon>Corethrales</taxon>
        <taxon>Corethraceae</taxon>
        <taxon>Corethron</taxon>
    </lineage>
</organism>
<sequence length="114" mass="12670">MTFFCALAAFLIGNAAAFGPLAFIHKPLSETSCNMDTSRSESIPTNVCPSTLAGDPSLIMTTNIDLGERKIEIMKGESDVYFFTMDCASNQSEWFTSIVMSLRTTHTIFWKLHF</sequence>
<gene>
    <name evidence="2" type="ORF">CHYS00102_LOCUS6514</name>
</gene>
<dbReference type="AlphaFoldDB" id="A0A7S1B997"/>
<dbReference type="EMBL" id="HBFR01009012">
    <property type="protein sequence ID" value="CAD8879330.1"/>
    <property type="molecule type" value="Transcribed_RNA"/>
</dbReference>
<evidence type="ECO:0000313" key="2">
    <source>
        <dbReference type="EMBL" id="CAD8879330.1"/>
    </source>
</evidence>